<reference evidence="30 31" key="1">
    <citation type="submission" date="2020-10" db="EMBL/GenBank/DDBJ databases">
        <title>Pygocentrus nattereri (red-bellied piranha) genome, fPygNat1, primary haplotype.</title>
        <authorList>
            <person name="Myers G."/>
            <person name="Meyer A."/>
            <person name="Karagic N."/>
            <person name="Pippel M."/>
            <person name="Winkler S."/>
            <person name="Tracey A."/>
            <person name="Wood J."/>
            <person name="Formenti G."/>
            <person name="Howe K."/>
            <person name="Fedrigo O."/>
            <person name="Jarvis E.D."/>
        </authorList>
    </citation>
    <scope>NUCLEOTIDE SEQUENCE [LARGE SCALE GENOMIC DNA]</scope>
</reference>
<dbReference type="SUPFAM" id="SSF48350">
    <property type="entry name" value="GTPase activation domain, GAP"/>
    <property type="match status" value="1"/>
</dbReference>
<dbReference type="FunFam" id="3.10.20.90:FF:000121">
    <property type="entry name" value="unconventional myosin-IXa isoform X1"/>
    <property type="match status" value="1"/>
</dbReference>
<feature type="region of interest" description="Actin-binding" evidence="24">
    <location>
        <begin position="899"/>
        <end position="921"/>
    </location>
</feature>
<dbReference type="GO" id="GO:0016020">
    <property type="term" value="C:membrane"/>
    <property type="evidence" value="ECO:0007669"/>
    <property type="project" value="UniProtKB-SubCell"/>
</dbReference>
<evidence type="ECO:0000256" key="24">
    <source>
        <dbReference type="PROSITE-ProRule" id="PRU00782"/>
    </source>
</evidence>
<organism evidence="30 31">
    <name type="scientific">Pygocentrus nattereri</name>
    <name type="common">Red-bellied piranha</name>
    <dbReference type="NCBI Taxonomy" id="42514"/>
    <lineage>
        <taxon>Eukaryota</taxon>
        <taxon>Metazoa</taxon>
        <taxon>Chordata</taxon>
        <taxon>Craniata</taxon>
        <taxon>Vertebrata</taxon>
        <taxon>Euteleostomi</taxon>
        <taxon>Actinopterygii</taxon>
        <taxon>Neopterygii</taxon>
        <taxon>Teleostei</taxon>
        <taxon>Ostariophysi</taxon>
        <taxon>Characiformes</taxon>
        <taxon>Characoidei</taxon>
        <taxon>Pygocentrus</taxon>
    </lineage>
</organism>
<dbReference type="GO" id="GO:0000146">
    <property type="term" value="F:microfilament motor activity"/>
    <property type="evidence" value="ECO:0007669"/>
    <property type="project" value="InterPro"/>
</dbReference>
<name>A0A3B4CQW3_PYGNA</name>
<evidence type="ECO:0000256" key="3">
    <source>
        <dbReference type="ARBA" id="ARBA00004624"/>
    </source>
</evidence>
<dbReference type="PROSITE" id="PS50081">
    <property type="entry name" value="ZF_DAG_PE_2"/>
    <property type="match status" value="1"/>
</dbReference>
<dbReference type="InterPro" id="IPR027417">
    <property type="entry name" value="P-loop_NTPase"/>
</dbReference>
<dbReference type="GO" id="GO:0016459">
    <property type="term" value="C:myosin complex"/>
    <property type="evidence" value="ECO:0007669"/>
    <property type="project" value="UniProtKB-KW"/>
</dbReference>
<evidence type="ECO:0000259" key="26">
    <source>
        <dbReference type="PROSITE" id="PS50081"/>
    </source>
</evidence>
<dbReference type="FunFam" id="1.20.58.530:FF:000009">
    <property type="entry name" value="unconventional myosin-IXb isoform X1"/>
    <property type="match status" value="1"/>
</dbReference>
<evidence type="ECO:0000256" key="15">
    <source>
        <dbReference type="ARBA" id="ARBA00023018"/>
    </source>
</evidence>
<feature type="region of interest" description="Disordered" evidence="25">
    <location>
        <begin position="2011"/>
        <end position="2042"/>
    </location>
</feature>
<dbReference type="FunFam" id="1.20.120.720:FF:000003">
    <property type="entry name" value="Putative unconventional myosin-IXa"/>
    <property type="match status" value="1"/>
</dbReference>
<feature type="compositionally biased region" description="Basic and acidic residues" evidence="25">
    <location>
        <begin position="1316"/>
        <end position="1331"/>
    </location>
</feature>
<dbReference type="Gene3D" id="1.10.555.10">
    <property type="entry name" value="Rho GTPase activation protein"/>
    <property type="match status" value="1"/>
</dbReference>
<feature type="compositionally biased region" description="Polar residues" evidence="25">
    <location>
        <begin position="1436"/>
        <end position="1463"/>
    </location>
</feature>
<comment type="similarity">
    <text evidence="4 24">Belongs to the TRAFAC class myosin-kinesin ATPase superfamily. Myosin family.</text>
</comment>
<keyword evidence="21" id="KW-0966">Cell projection</keyword>
<dbReference type="InterPro" id="IPR008936">
    <property type="entry name" value="Rho_GTPase_activation_prot"/>
</dbReference>
<keyword evidence="12" id="KW-0862">Zinc</keyword>
<dbReference type="GO" id="GO:0048731">
    <property type="term" value="P:system development"/>
    <property type="evidence" value="ECO:0007669"/>
    <property type="project" value="UniProtKB-ARBA"/>
</dbReference>
<feature type="compositionally biased region" description="Basic residues" evidence="25">
    <location>
        <begin position="1927"/>
        <end position="1944"/>
    </location>
</feature>
<sequence>MSCHDAGGRRRFEDSEFTLRVYPGALSEGTIYCPVTARKVTSAAEVIEQVIERLRLDRARLYVLAEVKEFGGEEWILNPGDCPVQRMMLWPRMALENRLGSEDYRFLLREKNLDGSIHYGSLQMWLRVTEERRRLVERGLLPQPPAGQYTADLCALPDLNERTLLENLRGRFRQEKIYTYVGGILIVVNPFKFLPIYNPKYVKMYDNHQLGKLEPHIYAVADVAYHAMLQRRRNQCIVISGESGSGKTQSTNFLIHHLTALSQKGFASGVEQIILGAGPVLEAFGNAKTAHNNNSSRFGKFIQVNYQESGAVRGAYVEKYLLEKSRLVYQEHNERNYHVFYYLLAGASEEERKAFHLLQPEEYHYLNQMTKKAHRPHWENYYESELDCFTVEGEDLKHDFERLQLAMEMVGFLPATRKQIFSLLSAILLLGNIRYKKKAYRDDSIDICNPEVLPTISELLEVKEEMLFEALTTRKTVTVGERLIVPYKLAEAGTVRDSMAKSLYGALFDWIVFRTNHALLNNKDLEDSAKILSIGVLDIFGFEDYENNSFEQFCINFANERLQHYFNQHIFKLEQEEYRAEGISWHMIDYIDNTSCINLISKKPTALLHLLDEECNFPQATNQTLLDKFKRQHEGNSYIEFPAVMEPAFIIHHYAGKVKYSVKDFREKNTDHMRPDIVALLKSSKSAFICGLMGINPVATFRWAVLRAYFRAVVAFKGAGKQHREKKSGSDSAVQCTVIKSVDSFSFLHHPVHQRSLEILQRCKDDKYNSCITRKNPRSPLSDLQGTNAINEKSTRDGFSGCNGRSSRPGRMSSTGFSHEDDGIFVNAMSSKLLERAQGILMRNKNYKAKLCLPKHLLDVKSLKYLSSLTLHDRITKSLLHLHKKKKPPSISAQFQASLNKLMETLGQSEPYFVKCIRSNAEKLPLRFSDVLVLRQLRYTGMLETVRIRQSGYSVKYVFKDFAHHFHVLLPDGIGASQASIQDFLQRLDLDPDGYQVGKSMVFLREAQRQRLQDLLHQEVLRRIVALQRRFRALLERQLFVNQRRAACVIQVHRKRAGVTELQHGAAVCLQAAWRGYRERRLYLLQRDAVLLLQRGWRRCMQRRQRAAGLIQATWRAHRQRLRYLQLCRAIVILQAACRGHQAQFAVWVGAKNKDNEEQNTATESLHNLPNLTDAQRTDLDLKALQENSEMSQEEQTVEVTESLLSEHSRALDDSTLKSRAKRESRRKRELEQATFSLELLKVRSNNIPLSDQPVASIENTASLKAPPLHSSPQSSLDSHGSFELLNVDDVELEETDIHHHPDPSLEDQSIPMEVNKSESESEKAPVRKLELSSPVHSGQTTSKPLFYISDEGSSPVCPKTQTSSRPKPGRDRKESVVVLISMQKESPIDQSSLEPSQKEQKRLQKTMSSGDLCKVDSRVRGKMRFWGKGKHSDKMSTSGRSRSPVSHTLTFSNSPDSPSGSPERSRAQDRVRDSKENREPETRIMTMRRRRSLKISSITQEPTAWQNDSLHILSCTADYRSMNDFLMKKINDLETEDSKKDTPVDVVFKKALKEFRLNIFNSYSTALAMDDGRSIRYKDLYALFEHILEKSMRLEQRDWSESPVKVWVNTFKVFLDEFMTEYKPMDSTLGKAPKPERKKRRKKETDIVEEHMGHIFKSTQYSIPTYCEYCSSLIWMMDRACVCKLCRYACHRKCCLRMTTKCSKKFDPEQSSRQFGVELSRLTNDERAVPLVVEKLINYIEMHGLYTEGIYRKSGSTNKIKELKMGLDTDSNSVNLDDYNIHVIASVLKQWLRDLPNPLLTFELYEEFLRATGLQDKREVVKGVYTVIDQLSRTHLCTLERLIFHLVRISLQEETNRMSANALAIVFAPCILRCPDSIDPLQSVQDISKTTACVELIICEQMNKYKARLKDINTLEFAESKAKSRLTHIKRSMGKGRLRRSSHHTPSPPMSPRSPLVTEGEGPDDEGVESGLSEQQQAAMQQEEKVLTRQIENLQKEKEELTYEMLALEPRASDDEMLESEASIGTADSSENLMAEQEGATSEAWEALLFRAGEETLLSAVA</sequence>
<evidence type="ECO:0000256" key="4">
    <source>
        <dbReference type="ARBA" id="ARBA00008314"/>
    </source>
</evidence>
<evidence type="ECO:0000256" key="13">
    <source>
        <dbReference type="ARBA" id="ARBA00022840"/>
    </source>
</evidence>
<evidence type="ECO:0000256" key="2">
    <source>
        <dbReference type="ARBA" id="ARBA00004496"/>
    </source>
</evidence>
<evidence type="ECO:0000256" key="11">
    <source>
        <dbReference type="ARBA" id="ARBA00022771"/>
    </source>
</evidence>
<comment type="function">
    <text evidence="23">Myosins are actin-based motor molecules with ATPase activity. Unconventional myosins serve in intracellular movements. Regulates Rho by stimulating it's GTPase activity in neurons. Required for the regulation of neurite branching and motor neuron axon guidance.</text>
</comment>
<feature type="region of interest" description="Disordered" evidence="25">
    <location>
        <begin position="782"/>
        <end position="816"/>
    </location>
</feature>
<evidence type="ECO:0000256" key="20">
    <source>
        <dbReference type="ARBA" id="ARBA00023203"/>
    </source>
</evidence>
<keyword evidence="7" id="KW-0812">Transmembrane</keyword>
<evidence type="ECO:0000256" key="14">
    <source>
        <dbReference type="ARBA" id="ARBA00022989"/>
    </source>
</evidence>
<evidence type="ECO:0000256" key="12">
    <source>
        <dbReference type="ARBA" id="ARBA00022833"/>
    </source>
</evidence>
<dbReference type="InterPro" id="IPR000048">
    <property type="entry name" value="IQ_motif_EF-hand-BS"/>
</dbReference>
<keyword evidence="5" id="KW-0343">GTPase activation</keyword>
<keyword evidence="13 24" id="KW-0067">ATP-binding</keyword>
<dbReference type="PRINTS" id="PR00193">
    <property type="entry name" value="MYOSINHEAVY"/>
</dbReference>
<feature type="compositionally biased region" description="Polar residues" evidence="25">
    <location>
        <begin position="782"/>
        <end position="792"/>
    </location>
</feature>
<dbReference type="Pfam" id="PF00063">
    <property type="entry name" value="Myosin_head"/>
    <property type="match status" value="2"/>
</dbReference>
<feature type="region of interest" description="Disordered" evidence="25">
    <location>
        <begin position="1299"/>
        <end position="1483"/>
    </location>
</feature>
<evidence type="ECO:0000259" key="28">
    <source>
        <dbReference type="PROSITE" id="PS50238"/>
    </source>
</evidence>
<dbReference type="Gene3D" id="1.20.120.720">
    <property type="entry name" value="Myosin VI head, motor domain, U50 subdomain"/>
    <property type="match status" value="1"/>
</dbReference>
<evidence type="ECO:0000256" key="19">
    <source>
        <dbReference type="ARBA" id="ARBA00023175"/>
    </source>
</evidence>
<dbReference type="GeneTree" id="ENSGT00940000154905"/>
<dbReference type="InterPro" id="IPR000159">
    <property type="entry name" value="RA_dom"/>
</dbReference>
<evidence type="ECO:0000256" key="18">
    <source>
        <dbReference type="ARBA" id="ARBA00023136"/>
    </source>
</evidence>
<keyword evidence="20 24" id="KW-0009">Actin-binding</keyword>
<evidence type="ECO:0008006" key="32">
    <source>
        <dbReference type="Google" id="ProtNLM"/>
    </source>
</evidence>
<dbReference type="GO" id="GO:0005737">
    <property type="term" value="C:cytoplasm"/>
    <property type="evidence" value="ECO:0007669"/>
    <property type="project" value="UniProtKB-SubCell"/>
</dbReference>
<dbReference type="FunFam" id="3.40.850.10:FF:000013">
    <property type="entry name" value="unconventional myosin-IXa isoform X1"/>
    <property type="match status" value="1"/>
</dbReference>
<dbReference type="GO" id="GO:0005884">
    <property type="term" value="C:actin filament"/>
    <property type="evidence" value="ECO:0007669"/>
    <property type="project" value="TreeGrafter"/>
</dbReference>
<dbReference type="InterPro" id="IPR046349">
    <property type="entry name" value="C1-like_sf"/>
</dbReference>
<feature type="binding site" evidence="24">
    <location>
        <begin position="241"/>
        <end position="248"/>
    </location>
    <ligand>
        <name>ATP</name>
        <dbReference type="ChEBI" id="CHEBI:30616"/>
    </ligand>
</feature>
<evidence type="ECO:0000256" key="17">
    <source>
        <dbReference type="ARBA" id="ARBA00023123"/>
    </source>
</evidence>
<feature type="region of interest" description="Disordered" evidence="25">
    <location>
        <begin position="1188"/>
        <end position="1231"/>
    </location>
</feature>
<keyword evidence="11" id="KW-0863">Zinc-finger</keyword>
<dbReference type="Gene3D" id="1.20.58.530">
    <property type="match status" value="2"/>
</dbReference>
<keyword evidence="31" id="KW-1185">Reference proteome</keyword>
<dbReference type="Pfam" id="PF00788">
    <property type="entry name" value="RA"/>
    <property type="match status" value="1"/>
</dbReference>
<dbReference type="FunFam" id="1.10.555.10:FF:000009">
    <property type="entry name" value="unconventional myosin-IXa isoform X1"/>
    <property type="match status" value="1"/>
</dbReference>
<dbReference type="GO" id="GO:0045198">
    <property type="term" value="P:establishment of epithelial cell apical/basal polarity"/>
    <property type="evidence" value="ECO:0007669"/>
    <property type="project" value="TreeGrafter"/>
</dbReference>
<feature type="region of interest" description="Disordered" evidence="25">
    <location>
        <begin position="1927"/>
        <end position="1984"/>
    </location>
</feature>
<evidence type="ECO:0000256" key="9">
    <source>
        <dbReference type="ARBA" id="ARBA00022737"/>
    </source>
</evidence>
<keyword evidence="10 24" id="KW-0547">Nucleotide-binding</keyword>
<dbReference type="Gene3D" id="3.10.20.90">
    <property type="entry name" value="Phosphatidylinositol 3-kinase Catalytic Subunit, Chain A, domain 1"/>
    <property type="match status" value="1"/>
</dbReference>
<feature type="domain" description="Rho-GAP" evidence="28">
    <location>
        <begin position="1718"/>
        <end position="1906"/>
    </location>
</feature>
<dbReference type="GO" id="GO:0005524">
    <property type="term" value="F:ATP binding"/>
    <property type="evidence" value="ECO:0007669"/>
    <property type="project" value="UniProtKB-UniRule"/>
</dbReference>
<dbReference type="InterPro" id="IPR036961">
    <property type="entry name" value="Kinesin_motor_dom_sf"/>
</dbReference>
<dbReference type="GO" id="GO:0035556">
    <property type="term" value="P:intracellular signal transduction"/>
    <property type="evidence" value="ECO:0007669"/>
    <property type="project" value="InterPro"/>
</dbReference>
<dbReference type="FunFam" id="1.20.58.530:FF:000005">
    <property type="entry name" value="unconventional myosin-IXa isoform X1"/>
    <property type="match status" value="1"/>
</dbReference>
<keyword evidence="14" id="KW-1133">Transmembrane helix</keyword>
<dbReference type="InterPro" id="IPR002219">
    <property type="entry name" value="PKC_DAG/PE"/>
</dbReference>
<dbReference type="GO" id="GO:0034330">
    <property type="term" value="P:cell junction organization"/>
    <property type="evidence" value="ECO:0007669"/>
    <property type="project" value="UniProtKB-ARBA"/>
</dbReference>
<dbReference type="SUPFAM" id="SSF57889">
    <property type="entry name" value="Cysteine-rich domain"/>
    <property type="match status" value="1"/>
</dbReference>
<dbReference type="InterPro" id="IPR036023">
    <property type="entry name" value="MYSc_Myo9"/>
</dbReference>
<keyword evidence="8" id="KW-0479">Metal-binding</keyword>
<keyword evidence="17 24" id="KW-0518">Myosin</keyword>
<keyword evidence="16" id="KW-0175">Coiled coil</keyword>
<dbReference type="SUPFAM" id="SSF52540">
    <property type="entry name" value="P-loop containing nucleoside triphosphate hydrolases"/>
    <property type="match status" value="2"/>
</dbReference>
<dbReference type="Gene3D" id="1.20.5.190">
    <property type="match status" value="2"/>
</dbReference>
<evidence type="ECO:0000256" key="22">
    <source>
        <dbReference type="ARBA" id="ARBA00034103"/>
    </source>
</evidence>
<evidence type="ECO:0000256" key="25">
    <source>
        <dbReference type="SAM" id="MobiDB-lite"/>
    </source>
</evidence>
<dbReference type="Gene3D" id="1.20.5.4820">
    <property type="match status" value="1"/>
</dbReference>
<dbReference type="Gene3D" id="1.10.10.820">
    <property type="match status" value="1"/>
</dbReference>
<reference evidence="30" key="3">
    <citation type="submission" date="2025-09" db="UniProtKB">
        <authorList>
            <consortium name="Ensembl"/>
        </authorList>
    </citation>
    <scope>IDENTIFICATION</scope>
</reference>
<dbReference type="InterPro" id="IPR001609">
    <property type="entry name" value="Myosin_head_motor_dom-like"/>
</dbReference>
<evidence type="ECO:0000256" key="1">
    <source>
        <dbReference type="ARBA" id="ARBA00004167"/>
    </source>
</evidence>
<dbReference type="FunFam" id="3.40.850.10:FF:000008">
    <property type="entry name" value="Putative unconventional myosin-IXa"/>
    <property type="match status" value="1"/>
</dbReference>
<dbReference type="PANTHER" id="PTHR46184">
    <property type="entry name" value="UNCONVENTIONAL MYOSIN-IXB-LIKE PROTEIN"/>
    <property type="match status" value="1"/>
</dbReference>
<dbReference type="GO" id="GO:0045202">
    <property type="term" value="C:synapse"/>
    <property type="evidence" value="ECO:0007669"/>
    <property type="project" value="UniProtKB-SubCell"/>
</dbReference>
<dbReference type="PROSITE" id="PS50238">
    <property type="entry name" value="RHOGAP"/>
    <property type="match status" value="1"/>
</dbReference>
<dbReference type="CDD" id="cd01385">
    <property type="entry name" value="MYSc_Myo9"/>
    <property type="match status" value="1"/>
</dbReference>
<dbReference type="Pfam" id="PF00620">
    <property type="entry name" value="RhoGAP"/>
    <property type="match status" value="1"/>
</dbReference>
<feature type="domain" description="Ras-associating" evidence="27">
    <location>
        <begin position="15"/>
        <end position="113"/>
    </location>
</feature>
<evidence type="ECO:0000256" key="6">
    <source>
        <dbReference type="ARBA" id="ARBA00022490"/>
    </source>
</evidence>
<accession>A0A3B4CQW3</accession>
<dbReference type="Ensembl" id="ENSPNAT00000020654.2">
    <property type="protein sequence ID" value="ENSPNAP00000013166.2"/>
    <property type="gene ID" value="ENSPNAG00000019086.2"/>
</dbReference>
<dbReference type="Pfam" id="PF00612">
    <property type="entry name" value="IQ"/>
    <property type="match status" value="2"/>
</dbReference>
<dbReference type="PROSITE" id="PS50096">
    <property type="entry name" value="IQ"/>
    <property type="match status" value="2"/>
</dbReference>
<dbReference type="InterPro" id="IPR029071">
    <property type="entry name" value="Ubiquitin-like_domsf"/>
</dbReference>
<dbReference type="SMART" id="SM00314">
    <property type="entry name" value="RA"/>
    <property type="match status" value="1"/>
</dbReference>
<dbReference type="GO" id="GO:0005096">
    <property type="term" value="F:GTPase activator activity"/>
    <property type="evidence" value="ECO:0007669"/>
    <property type="project" value="UniProtKB-KW"/>
</dbReference>
<feature type="domain" description="Phorbol-ester/DAG-type" evidence="26">
    <location>
        <begin position="1654"/>
        <end position="1703"/>
    </location>
</feature>
<dbReference type="Proteomes" id="UP001501920">
    <property type="component" value="Chromosome 11"/>
</dbReference>
<keyword evidence="18" id="KW-0472">Membrane</keyword>
<dbReference type="PROSITE" id="PS51456">
    <property type="entry name" value="MYOSIN_MOTOR"/>
    <property type="match status" value="1"/>
</dbReference>
<dbReference type="SMART" id="SM00109">
    <property type="entry name" value="C1"/>
    <property type="match status" value="1"/>
</dbReference>
<dbReference type="PANTHER" id="PTHR46184:SF3">
    <property type="entry name" value="UNCONVENTIONAL MYOSIN-IXA"/>
    <property type="match status" value="1"/>
</dbReference>
<feature type="compositionally biased region" description="Basic residues" evidence="25">
    <location>
        <begin position="1421"/>
        <end position="1432"/>
    </location>
</feature>
<dbReference type="PROSITE" id="PS50200">
    <property type="entry name" value="RA"/>
    <property type="match status" value="1"/>
</dbReference>
<keyword evidence="6" id="KW-0963">Cytoplasm</keyword>
<dbReference type="FunFam" id="1.10.10.820:FF:000003">
    <property type="entry name" value="unconventional myosin-IXa isoform X1"/>
    <property type="match status" value="1"/>
</dbReference>
<reference evidence="30" key="2">
    <citation type="submission" date="2025-08" db="UniProtKB">
        <authorList>
            <consortium name="Ensembl"/>
        </authorList>
    </citation>
    <scope>IDENTIFICATION</scope>
</reference>
<evidence type="ECO:0000256" key="21">
    <source>
        <dbReference type="ARBA" id="ARBA00023273"/>
    </source>
</evidence>
<evidence type="ECO:0000313" key="30">
    <source>
        <dbReference type="Ensembl" id="ENSPNAP00000013166.2"/>
    </source>
</evidence>
<evidence type="ECO:0000256" key="8">
    <source>
        <dbReference type="ARBA" id="ARBA00022723"/>
    </source>
</evidence>
<keyword evidence="15" id="KW-0770">Synapse</keyword>
<dbReference type="SMART" id="SM00324">
    <property type="entry name" value="RhoGAP"/>
    <property type="match status" value="1"/>
</dbReference>
<dbReference type="Gene3D" id="3.40.850.10">
    <property type="entry name" value="Kinesin motor domain"/>
    <property type="match status" value="2"/>
</dbReference>
<proteinExistence type="inferred from homology"/>
<evidence type="ECO:0000256" key="23">
    <source>
        <dbReference type="ARBA" id="ARBA00045589"/>
    </source>
</evidence>
<evidence type="ECO:0000256" key="16">
    <source>
        <dbReference type="ARBA" id="ARBA00023054"/>
    </source>
</evidence>
<feature type="compositionally biased region" description="Polar residues" evidence="25">
    <location>
        <begin position="1335"/>
        <end position="1344"/>
    </location>
</feature>
<dbReference type="CDD" id="cd20883">
    <property type="entry name" value="C1_Myosin-IXa"/>
    <property type="match status" value="1"/>
</dbReference>
<dbReference type="GO" id="GO:0051015">
    <property type="term" value="F:actin filament binding"/>
    <property type="evidence" value="ECO:0007669"/>
    <property type="project" value="TreeGrafter"/>
</dbReference>
<dbReference type="PROSITE" id="PS00479">
    <property type="entry name" value="ZF_DAG_PE_1"/>
    <property type="match status" value="1"/>
</dbReference>
<dbReference type="SMART" id="SM00015">
    <property type="entry name" value="IQ"/>
    <property type="match status" value="4"/>
</dbReference>
<dbReference type="FunFam" id="3.30.60.20:FF:000020">
    <property type="entry name" value="Putative unconventional myosin-IXa"/>
    <property type="match status" value="1"/>
</dbReference>
<feature type="compositionally biased region" description="Basic and acidic residues" evidence="25">
    <location>
        <begin position="1205"/>
        <end position="1217"/>
    </location>
</feature>
<evidence type="ECO:0000256" key="10">
    <source>
        <dbReference type="ARBA" id="ARBA00022741"/>
    </source>
</evidence>
<dbReference type="InterPro" id="IPR046987">
    <property type="entry name" value="Myo9"/>
</dbReference>
<evidence type="ECO:0000256" key="7">
    <source>
        <dbReference type="ARBA" id="ARBA00022692"/>
    </source>
</evidence>
<evidence type="ECO:0000259" key="27">
    <source>
        <dbReference type="PROSITE" id="PS50200"/>
    </source>
</evidence>
<evidence type="ECO:0000256" key="5">
    <source>
        <dbReference type="ARBA" id="ARBA00022468"/>
    </source>
</evidence>
<comment type="subcellular location">
    <subcellularLocation>
        <location evidence="3">Cell projection</location>
        <location evidence="3">Growth cone</location>
    </subcellularLocation>
    <subcellularLocation>
        <location evidence="2">Cytoplasm</location>
    </subcellularLocation>
    <subcellularLocation>
        <location evidence="1">Membrane</location>
        <topology evidence="1">Single-pass membrane protein</topology>
    </subcellularLocation>
    <subcellularLocation>
        <location evidence="22">Synapse</location>
    </subcellularLocation>
</comment>
<evidence type="ECO:0000259" key="29">
    <source>
        <dbReference type="PROSITE" id="PS51456"/>
    </source>
</evidence>
<feature type="domain" description="Myosin motor" evidence="29">
    <location>
        <begin position="148"/>
        <end position="1017"/>
    </location>
</feature>
<dbReference type="InterPro" id="IPR000198">
    <property type="entry name" value="RhoGAP_dom"/>
</dbReference>
<keyword evidence="9" id="KW-0677">Repeat</keyword>
<protein>
    <recommendedName>
        <fullName evidence="32">Myosin IXA</fullName>
    </recommendedName>
</protein>
<dbReference type="Gene3D" id="3.30.60.20">
    <property type="match status" value="1"/>
</dbReference>
<feature type="compositionally biased region" description="Basic and acidic residues" evidence="25">
    <location>
        <begin position="1464"/>
        <end position="1483"/>
    </location>
</feature>
<keyword evidence="19 24" id="KW-0505">Motor protein</keyword>
<dbReference type="GO" id="GO:0044295">
    <property type="term" value="C:axonal growth cone"/>
    <property type="evidence" value="ECO:0007669"/>
    <property type="project" value="TreeGrafter"/>
</dbReference>
<dbReference type="Pfam" id="PF00130">
    <property type="entry name" value="C1_1"/>
    <property type="match status" value="1"/>
</dbReference>
<dbReference type="SUPFAM" id="SSF54236">
    <property type="entry name" value="Ubiquitin-like"/>
    <property type="match status" value="1"/>
</dbReference>
<evidence type="ECO:0000313" key="31">
    <source>
        <dbReference type="Proteomes" id="UP001501920"/>
    </source>
</evidence>
<dbReference type="SMART" id="SM00242">
    <property type="entry name" value="MYSc"/>
    <property type="match status" value="1"/>
</dbReference>
<dbReference type="GO" id="GO:0008270">
    <property type="term" value="F:zinc ion binding"/>
    <property type="evidence" value="ECO:0007669"/>
    <property type="project" value="UniProtKB-KW"/>
</dbReference>